<keyword evidence="4" id="KW-1185">Reference proteome</keyword>
<sequence>MGDSSIVSKDAGVRGNTFVAADFLDESDASPLKTWQGGVDIAHGSMFLHCFELPAQVRACKRITALLKPKPGSLLVGRSGGVSLATGGPREEATGPLGKFGGVKRTNYLHDVESFKEMWDKVGRETGTRWEVKVVEEEIDDAGGKYFTGEEHRWLRFEVVRL</sequence>
<gene>
    <name evidence="3" type="ORF">SLS63_008526</name>
</gene>
<accession>A0ABR1P2E1</accession>
<evidence type="ECO:0000256" key="1">
    <source>
        <dbReference type="ARBA" id="ARBA00022679"/>
    </source>
</evidence>
<evidence type="ECO:0000256" key="2">
    <source>
        <dbReference type="ARBA" id="ARBA00022691"/>
    </source>
</evidence>
<evidence type="ECO:0008006" key="5">
    <source>
        <dbReference type="Google" id="ProtNLM"/>
    </source>
</evidence>
<comment type="caution">
    <text evidence="3">The sequence shown here is derived from an EMBL/GenBank/DDBJ whole genome shotgun (WGS) entry which is preliminary data.</text>
</comment>
<proteinExistence type="predicted"/>
<dbReference type="PANTHER" id="PTHR35897">
    <property type="entry name" value="METHYLTRANSFERASE AUSD"/>
    <property type="match status" value="1"/>
</dbReference>
<dbReference type="PANTHER" id="PTHR35897:SF1">
    <property type="entry name" value="METHYLTRANSFERASE AUSD"/>
    <property type="match status" value="1"/>
</dbReference>
<evidence type="ECO:0000313" key="3">
    <source>
        <dbReference type="EMBL" id="KAK7724689.1"/>
    </source>
</evidence>
<name>A0ABR1P2E1_DIAER</name>
<reference evidence="3 4" key="1">
    <citation type="submission" date="2024-02" db="EMBL/GenBank/DDBJ databases">
        <title>De novo assembly and annotation of 12 fungi associated with fruit tree decline syndrome in Ontario, Canada.</title>
        <authorList>
            <person name="Sulman M."/>
            <person name="Ellouze W."/>
            <person name="Ilyukhin E."/>
        </authorList>
    </citation>
    <scope>NUCLEOTIDE SEQUENCE [LARGE SCALE GENOMIC DNA]</scope>
    <source>
        <strain evidence="3 4">M169</strain>
    </source>
</reference>
<dbReference type="EMBL" id="JAKNSF020000055">
    <property type="protein sequence ID" value="KAK7724689.1"/>
    <property type="molecule type" value="Genomic_DNA"/>
</dbReference>
<evidence type="ECO:0000313" key="4">
    <source>
        <dbReference type="Proteomes" id="UP001430848"/>
    </source>
</evidence>
<dbReference type="InterPro" id="IPR051654">
    <property type="entry name" value="Meroterpenoid_MTases"/>
</dbReference>
<protein>
    <recommendedName>
        <fullName evidence="5">Methyltransferase type 11 domain-containing protein</fullName>
    </recommendedName>
</protein>
<keyword evidence="2" id="KW-0949">S-adenosyl-L-methionine</keyword>
<dbReference type="Proteomes" id="UP001430848">
    <property type="component" value="Unassembled WGS sequence"/>
</dbReference>
<organism evidence="3 4">
    <name type="scientific">Diaporthe eres</name>
    <name type="common">Phomopsis oblonga</name>
    <dbReference type="NCBI Taxonomy" id="83184"/>
    <lineage>
        <taxon>Eukaryota</taxon>
        <taxon>Fungi</taxon>
        <taxon>Dikarya</taxon>
        <taxon>Ascomycota</taxon>
        <taxon>Pezizomycotina</taxon>
        <taxon>Sordariomycetes</taxon>
        <taxon>Sordariomycetidae</taxon>
        <taxon>Diaporthales</taxon>
        <taxon>Diaporthaceae</taxon>
        <taxon>Diaporthe</taxon>
        <taxon>Diaporthe eres species complex</taxon>
    </lineage>
</organism>
<keyword evidence="1" id="KW-0808">Transferase</keyword>